<name>A0ABP0UC06_9BRYO</name>
<dbReference type="EMBL" id="OZ019895">
    <property type="protein sequence ID" value="CAK9218469.1"/>
    <property type="molecule type" value="Genomic_DNA"/>
</dbReference>
<sequence length="105" mass="12158">MLAGFSLQKSSTRSISCLVAVSRDFDICATIAVKVGGFCWSALHFETSSIFMWQLSRFKMALYLRNRGVVYQPERKQRRRLGACRVSNGCRELHSCTWMRSWQKQ</sequence>
<accession>A0ABP0UC06</accession>
<organism evidence="1 2">
    <name type="scientific">Sphagnum troendelagicum</name>
    <dbReference type="NCBI Taxonomy" id="128251"/>
    <lineage>
        <taxon>Eukaryota</taxon>
        <taxon>Viridiplantae</taxon>
        <taxon>Streptophyta</taxon>
        <taxon>Embryophyta</taxon>
        <taxon>Bryophyta</taxon>
        <taxon>Sphagnophytina</taxon>
        <taxon>Sphagnopsida</taxon>
        <taxon>Sphagnales</taxon>
        <taxon>Sphagnaceae</taxon>
        <taxon>Sphagnum</taxon>
    </lineage>
</organism>
<evidence type="ECO:0000313" key="2">
    <source>
        <dbReference type="Proteomes" id="UP001497512"/>
    </source>
</evidence>
<keyword evidence="2" id="KW-1185">Reference proteome</keyword>
<evidence type="ECO:0008006" key="3">
    <source>
        <dbReference type="Google" id="ProtNLM"/>
    </source>
</evidence>
<dbReference type="Proteomes" id="UP001497512">
    <property type="component" value="Chromosome 3"/>
</dbReference>
<evidence type="ECO:0000313" key="1">
    <source>
        <dbReference type="EMBL" id="CAK9218469.1"/>
    </source>
</evidence>
<reference evidence="1" key="1">
    <citation type="submission" date="2024-02" db="EMBL/GenBank/DDBJ databases">
        <authorList>
            <consortium name="ELIXIR-Norway"/>
            <consortium name="Elixir Norway"/>
        </authorList>
    </citation>
    <scope>NUCLEOTIDE SEQUENCE</scope>
</reference>
<proteinExistence type="predicted"/>
<gene>
    <name evidence="1" type="ORF">CSSPTR1EN2_LOCUS14000</name>
</gene>
<protein>
    <recommendedName>
        <fullName evidence="3">Secreted protein</fullName>
    </recommendedName>
</protein>